<gene>
    <name evidence="3" type="ORF">VP01_3110g2</name>
</gene>
<proteinExistence type="predicted"/>
<dbReference type="AlphaFoldDB" id="A0A0L6V070"/>
<evidence type="ECO:0000313" key="3">
    <source>
        <dbReference type="EMBL" id="KNZ53877.1"/>
    </source>
</evidence>
<dbReference type="Pfam" id="PF10382">
    <property type="entry name" value="ZGRF1-like_N"/>
    <property type="match status" value="1"/>
</dbReference>
<organism evidence="3 4">
    <name type="scientific">Puccinia sorghi</name>
    <dbReference type="NCBI Taxonomy" id="27349"/>
    <lineage>
        <taxon>Eukaryota</taxon>
        <taxon>Fungi</taxon>
        <taxon>Dikarya</taxon>
        <taxon>Basidiomycota</taxon>
        <taxon>Pucciniomycotina</taxon>
        <taxon>Pucciniomycetes</taxon>
        <taxon>Pucciniales</taxon>
        <taxon>Pucciniaceae</taxon>
        <taxon>Puccinia</taxon>
    </lineage>
</organism>
<dbReference type="VEuPathDB" id="FungiDB:VP01_3110g2"/>
<feature type="domain" description="5'-3' DNA helicase ZGRF1-like N-terminal" evidence="2">
    <location>
        <begin position="140"/>
        <end position="216"/>
    </location>
</feature>
<feature type="non-terminal residue" evidence="3">
    <location>
        <position position="1"/>
    </location>
</feature>
<dbReference type="EMBL" id="LAVV01008070">
    <property type="protein sequence ID" value="KNZ53877.1"/>
    <property type="molecule type" value="Genomic_DNA"/>
</dbReference>
<name>A0A0L6V070_9BASI</name>
<dbReference type="STRING" id="27349.A0A0L6V070"/>
<reference evidence="3 4" key="1">
    <citation type="submission" date="2015-08" db="EMBL/GenBank/DDBJ databases">
        <title>Next Generation Sequencing and Analysis of the Genome of Puccinia sorghi L Schw, the Causal Agent of Maize Common Rust.</title>
        <authorList>
            <person name="Rochi L."/>
            <person name="Burguener G."/>
            <person name="Darino M."/>
            <person name="Turjanski A."/>
            <person name="Kreff E."/>
            <person name="Dieguez M.J."/>
            <person name="Sacco F."/>
        </authorList>
    </citation>
    <scope>NUCLEOTIDE SEQUENCE [LARGE SCALE GENOMIC DNA]</scope>
    <source>
        <strain evidence="3 4">RO10H11247</strain>
    </source>
</reference>
<keyword evidence="4" id="KW-1185">Reference proteome</keyword>
<dbReference type="OrthoDB" id="6513042at2759"/>
<accession>A0A0L6V070</accession>
<feature type="region of interest" description="Disordered" evidence="1">
    <location>
        <begin position="304"/>
        <end position="489"/>
    </location>
</feature>
<dbReference type="Proteomes" id="UP000037035">
    <property type="component" value="Unassembled WGS sequence"/>
</dbReference>
<comment type="caution">
    <text evidence="3">The sequence shown here is derived from an EMBL/GenBank/DDBJ whole genome shotgun (WGS) entry which is preliminary data.</text>
</comment>
<feature type="compositionally biased region" description="Low complexity" evidence="1">
    <location>
        <begin position="320"/>
        <end position="338"/>
    </location>
</feature>
<dbReference type="InterPro" id="IPR018838">
    <property type="entry name" value="ZGRF1-like_N"/>
</dbReference>
<evidence type="ECO:0000256" key="1">
    <source>
        <dbReference type="SAM" id="MobiDB-lite"/>
    </source>
</evidence>
<evidence type="ECO:0000313" key="4">
    <source>
        <dbReference type="Proteomes" id="UP000037035"/>
    </source>
</evidence>
<evidence type="ECO:0000259" key="2">
    <source>
        <dbReference type="Pfam" id="PF10382"/>
    </source>
</evidence>
<feature type="region of interest" description="Disordered" evidence="1">
    <location>
        <begin position="42"/>
        <end position="93"/>
    </location>
</feature>
<feature type="compositionally biased region" description="Low complexity" evidence="1">
    <location>
        <begin position="460"/>
        <end position="471"/>
    </location>
</feature>
<protein>
    <recommendedName>
        <fullName evidence="2">5'-3' DNA helicase ZGRF1-like N-terminal domain-containing protein</fullName>
    </recommendedName>
</protein>
<feature type="compositionally biased region" description="Basic and acidic residues" evidence="1">
    <location>
        <begin position="439"/>
        <end position="453"/>
    </location>
</feature>
<sequence>LKFPFVNHPNLEFAHPYPCDVLIQRSDWVWSWILRALSERTSGRSAPNCRGTDTRERHIPPLRRRQSQTEPLQRDGNMQAEPNDPSNQRKLPSSSATRSVVVVRTSNPFTFFCFFACHLKNAHICFIHEHTQHICNRIAKKYSCMYTTDLKKQRKVWHDGKERLVFFFDRIAGVALLKLLFAIQGSFGCAMSVNSKVYLISEEGHTLAESFMKLPASRAHPESSPDRLNYLKVHPEFCLDEDEEIVFDPVEDSQLRPSSYAARIVNLVRTESENVPLLPSLNTKARQDLHKRKMEYLDQTIKQFSKRPKPAPSPQTSHLSDPSVPSTPIPSSSRPKISGFERPFNSPLMHRSSKQSEAIHKPVVLKRPPPSRLTKIRPSVVPPPQSDTSEPQLEKDPHHVPGSQPNFKDPVSKHDSFSSPSVQPRPRTDPPLHSKTTPRHVEQSKCQADDPSKPRHHHPSSASSSSSRVSSQKTLKVDWDSFFLAAKPP</sequence>